<feature type="chain" id="PRO_5043642672" description="Secreted protein" evidence="1">
    <location>
        <begin position="25"/>
        <end position="113"/>
    </location>
</feature>
<evidence type="ECO:0000313" key="3">
    <source>
        <dbReference type="Proteomes" id="UP001362999"/>
    </source>
</evidence>
<organism evidence="2 3">
    <name type="scientific">Favolaschia claudopus</name>
    <dbReference type="NCBI Taxonomy" id="2862362"/>
    <lineage>
        <taxon>Eukaryota</taxon>
        <taxon>Fungi</taxon>
        <taxon>Dikarya</taxon>
        <taxon>Basidiomycota</taxon>
        <taxon>Agaricomycotina</taxon>
        <taxon>Agaricomycetes</taxon>
        <taxon>Agaricomycetidae</taxon>
        <taxon>Agaricales</taxon>
        <taxon>Marasmiineae</taxon>
        <taxon>Mycenaceae</taxon>
        <taxon>Favolaschia</taxon>
    </lineage>
</organism>
<accession>A0AAW0BIS1</accession>
<reference evidence="2 3" key="1">
    <citation type="journal article" date="2024" name="J Genomics">
        <title>Draft genome sequencing and assembly of Favolaschia claudopus CIRM-BRFM 2984 isolated from oak limbs.</title>
        <authorList>
            <person name="Navarro D."/>
            <person name="Drula E."/>
            <person name="Chaduli D."/>
            <person name="Cazenave R."/>
            <person name="Ahrendt S."/>
            <person name="Wang J."/>
            <person name="Lipzen A."/>
            <person name="Daum C."/>
            <person name="Barry K."/>
            <person name="Grigoriev I.V."/>
            <person name="Favel A."/>
            <person name="Rosso M.N."/>
            <person name="Martin F."/>
        </authorList>
    </citation>
    <scope>NUCLEOTIDE SEQUENCE [LARGE SCALE GENOMIC DNA]</scope>
    <source>
        <strain evidence="2 3">CIRM-BRFM 2984</strain>
    </source>
</reference>
<dbReference type="AlphaFoldDB" id="A0AAW0BIS1"/>
<proteinExistence type="predicted"/>
<dbReference type="Proteomes" id="UP001362999">
    <property type="component" value="Unassembled WGS sequence"/>
</dbReference>
<sequence>MASIGLYHLLLLSLVLVLLDFAAASMTDVKTIICLPSTDPLTMRQSERRPGRTHTPAPSSVFEQCGCLIFAPSETKISLLKVSSLQFVLDSSLLFHGFQSVKTGSAELLWARS</sequence>
<gene>
    <name evidence="2" type="ORF">R3P38DRAFT_1036581</name>
</gene>
<keyword evidence="3" id="KW-1185">Reference proteome</keyword>
<evidence type="ECO:0000313" key="2">
    <source>
        <dbReference type="EMBL" id="KAK7026261.1"/>
    </source>
</evidence>
<protein>
    <recommendedName>
        <fullName evidence="4">Secreted protein</fullName>
    </recommendedName>
</protein>
<dbReference type="EMBL" id="JAWWNJ010000032">
    <property type="protein sequence ID" value="KAK7026261.1"/>
    <property type="molecule type" value="Genomic_DNA"/>
</dbReference>
<feature type="signal peptide" evidence="1">
    <location>
        <begin position="1"/>
        <end position="24"/>
    </location>
</feature>
<keyword evidence="1" id="KW-0732">Signal</keyword>
<evidence type="ECO:0008006" key="4">
    <source>
        <dbReference type="Google" id="ProtNLM"/>
    </source>
</evidence>
<evidence type="ECO:0000256" key="1">
    <source>
        <dbReference type="SAM" id="SignalP"/>
    </source>
</evidence>
<comment type="caution">
    <text evidence="2">The sequence shown here is derived from an EMBL/GenBank/DDBJ whole genome shotgun (WGS) entry which is preliminary data.</text>
</comment>
<name>A0AAW0BIS1_9AGAR</name>